<dbReference type="PANTHER" id="PTHR48039:SF5">
    <property type="entry name" value="RNA-BINDING PROTEIN 28"/>
    <property type="match status" value="1"/>
</dbReference>
<feature type="compositionally biased region" description="Basic residues" evidence="7">
    <location>
        <begin position="908"/>
        <end position="917"/>
    </location>
</feature>
<accession>A0ABU6WQ87</accession>
<dbReference type="InterPro" id="IPR035979">
    <property type="entry name" value="RBD_domain_sf"/>
</dbReference>
<feature type="compositionally biased region" description="Basic and acidic residues" evidence="7">
    <location>
        <begin position="918"/>
        <end position="940"/>
    </location>
</feature>
<comment type="caution">
    <text evidence="9">The sequence shown here is derived from an EMBL/GenBank/DDBJ whole genome shotgun (WGS) entry which is preliminary data.</text>
</comment>
<dbReference type="CDD" id="cd12415">
    <property type="entry name" value="RRM3_RBM28_like"/>
    <property type="match status" value="1"/>
</dbReference>
<dbReference type="InterPro" id="IPR051945">
    <property type="entry name" value="RRM_MRD1_RNA_proc_ribogen"/>
</dbReference>
<name>A0ABU6WQ87_9FABA</name>
<dbReference type="Proteomes" id="UP001341840">
    <property type="component" value="Unassembled WGS sequence"/>
</dbReference>
<organism evidence="9 10">
    <name type="scientific">Stylosanthes scabra</name>
    <dbReference type="NCBI Taxonomy" id="79078"/>
    <lineage>
        <taxon>Eukaryota</taxon>
        <taxon>Viridiplantae</taxon>
        <taxon>Streptophyta</taxon>
        <taxon>Embryophyta</taxon>
        <taxon>Tracheophyta</taxon>
        <taxon>Spermatophyta</taxon>
        <taxon>Magnoliopsida</taxon>
        <taxon>eudicotyledons</taxon>
        <taxon>Gunneridae</taxon>
        <taxon>Pentapetalae</taxon>
        <taxon>rosids</taxon>
        <taxon>fabids</taxon>
        <taxon>Fabales</taxon>
        <taxon>Fabaceae</taxon>
        <taxon>Papilionoideae</taxon>
        <taxon>50 kb inversion clade</taxon>
        <taxon>dalbergioids sensu lato</taxon>
        <taxon>Dalbergieae</taxon>
        <taxon>Pterocarpus clade</taxon>
        <taxon>Stylosanthes</taxon>
    </lineage>
</organism>
<keyword evidence="3 5" id="KW-0694">RNA-binding</keyword>
<feature type="compositionally biased region" description="Polar residues" evidence="7">
    <location>
        <begin position="887"/>
        <end position="902"/>
    </location>
</feature>
<evidence type="ECO:0000313" key="9">
    <source>
        <dbReference type="EMBL" id="MED6188056.1"/>
    </source>
</evidence>
<evidence type="ECO:0000313" key="10">
    <source>
        <dbReference type="Proteomes" id="UP001341840"/>
    </source>
</evidence>
<feature type="region of interest" description="Disordered" evidence="7">
    <location>
        <begin position="518"/>
        <end position="579"/>
    </location>
</feature>
<feature type="domain" description="RRM" evidence="8">
    <location>
        <begin position="105"/>
        <end position="183"/>
    </location>
</feature>
<feature type="domain" description="RRM" evidence="8">
    <location>
        <begin position="584"/>
        <end position="665"/>
    </location>
</feature>
<proteinExistence type="predicted"/>
<feature type="domain" description="RRM" evidence="8">
    <location>
        <begin position="734"/>
        <end position="843"/>
    </location>
</feature>
<dbReference type="Gene3D" id="3.30.70.330">
    <property type="match status" value="4"/>
</dbReference>
<keyword evidence="2" id="KW-0677">Repeat</keyword>
<evidence type="ECO:0000256" key="6">
    <source>
        <dbReference type="SAM" id="Coils"/>
    </source>
</evidence>
<dbReference type="Pfam" id="PF00076">
    <property type="entry name" value="RRM_1"/>
    <property type="match status" value="3"/>
</dbReference>
<dbReference type="InterPro" id="IPR012677">
    <property type="entry name" value="Nucleotide-bd_a/b_plait_sf"/>
</dbReference>
<feature type="compositionally biased region" description="Polar residues" evidence="7">
    <location>
        <begin position="518"/>
        <end position="532"/>
    </location>
</feature>
<evidence type="ECO:0000256" key="4">
    <source>
        <dbReference type="ARBA" id="ARBA00023242"/>
    </source>
</evidence>
<feature type="region of interest" description="Disordered" evidence="7">
    <location>
        <begin position="174"/>
        <end position="246"/>
    </location>
</feature>
<feature type="region of interest" description="Disordered" evidence="7">
    <location>
        <begin position="448"/>
        <end position="503"/>
    </location>
</feature>
<dbReference type="EMBL" id="JASCZI010182508">
    <property type="protein sequence ID" value="MED6188056.1"/>
    <property type="molecule type" value="Genomic_DNA"/>
</dbReference>
<evidence type="ECO:0000256" key="3">
    <source>
        <dbReference type="ARBA" id="ARBA00022884"/>
    </source>
</evidence>
<feature type="region of interest" description="Disordered" evidence="7">
    <location>
        <begin position="842"/>
        <end position="1038"/>
    </location>
</feature>
<feature type="domain" description="RRM" evidence="8">
    <location>
        <begin position="363"/>
        <end position="441"/>
    </location>
</feature>
<sequence>MAEGQGDAEFIPNMNRDSVASSIQLNNVDCGMAMCGVSSLWNALSSYFRLSASRFSSQLSLIRYCRHPQPSSHRRVLCLDCDFLSLRMGKKSKLKEHSGKEHCSSTLFVSNLPYSFSNSQLEETFSEIGPVRRCFMVTQKGSTQHRGFGYVQFAVEEDANRAIELKNGSSVGGRKIAVKHAMPRPPREERQSKPIQVGKTEDATKSKNDDKDGKDSGEEKDVSISKEEDVQVSNKQRSSKRPMEMRKATLCSDIADDGGGSEKQRVARTVIFGSLINSDMAEAVHFQAKEIGTVCSIKYPLPRKDIEQQGLLQDGCALDASAVVFTSVKSARAAVMALHKKEIKGGTVWARQLGGEGSKTQKWKLIVRNLPFKAGEKEIRDVFSSAGFVWEVFIPHKSDTGLSKGFAFVKFTCKQDAENAIQKFNGSKFAKRIIAVDWAVPKKIFNSDTNATEKEQEANDGDSSATDDDVEHIGDDKSADDDDSDEDNPSSMEEEGVPPEVDFDTEADLTRKVLNNLISSSTKVPSTQNDSMLPNEDRESESDEDGDNKGNNESEKVSGVSNPEISSINNLADPKQTEDDDLQRTVFINNLPFDCDNEEVKERFSGFGEVEYFVPVLHQVTKRPRGTGFLKFKTTEAANDAIKASSAASCILLKGRPLKVLKALDKKSAHNKELEKAKNEVHDHRNLYLAKEGVILEGTPAAEGVSASDMLKRQQLEKKKKTKLQSPNFHVSRTRLIIYNVPKSMSEKELKKLCIDAVISRATKQKPMIRQIKFLKDVKKGGKVVQEHFSRGVAFVEFSEHQHALVALRVLNNNPETFGPEHRPIVEFALDNVQTLKLRKSREQFQKQASRDDINASENGVSGKKVDTHMKDRKRKTRESGKPMNDLDTNGESGVTVANGNTPEGLKFKKQKGKKGRRAEESSEKDALAMKPKKNQDGRSHVRAQPEGQNPSTDTKKATPGNKVDVGSRKRKMQNQEQGDQKVSKKRPKKNKESVGKDVVDKLDMLIEQYRSKFSHKGSQGNDSDKKPSRQLRKWFDV</sequence>
<evidence type="ECO:0000259" key="8">
    <source>
        <dbReference type="PROSITE" id="PS50102"/>
    </source>
</evidence>
<dbReference type="SMART" id="SM00360">
    <property type="entry name" value="RRM"/>
    <property type="match status" value="4"/>
</dbReference>
<protein>
    <recommendedName>
        <fullName evidence="8">RRM domain-containing protein</fullName>
    </recommendedName>
</protein>
<dbReference type="PROSITE" id="PS50102">
    <property type="entry name" value="RRM"/>
    <property type="match status" value="4"/>
</dbReference>
<dbReference type="CDD" id="cd12414">
    <property type="entry name" value="RRM2_RBM28_like"/>
    <property type="match status" value="1"/>
</dbReference>
<feature type="compositionally biased region" description="Polar residues" evidence="7">
    <location>
        <begin position="559"/>
        <end position="570"/>
    </location>
</feature>
<dbReference type="CDD" id="cd12416">
    <property type="entry name" value="RRM4_RBM28_like"/>
    <property type="match status" value="1"/>
</dbReference>
<dbReference type="PANTHER" id="PTHR48039">
    <property type="entry name" value="RNA-BINDING MOTIF PROTEIN 14B"/>
    <property type="match status" value="1"/>
</dbReference>
<feature type="compositionally biased region" description="Basic and acidic residues" evidence="7">
    <location>
        <begin position="842"/>
        <end position="854"/>
    </location>
</feature>
<evidence type="ECO:0000256" key="7">
    <source>
        <dbReference type="SAM" id="MobiDB-lite"/>
    </source>
</evidence>
<evidence type="ECO:0000256" key="1">
    <source>
        <dbReference type="ARBA" id="ARBA00004123"/>
    </source>
</evidence>
<keyword evidence="6" id="KW-0175">Coiled coil</keyword>
<dbReference type="CDD" id="cd12413">
    <property type="entry name" value="RRM1_RBM28_like"/>
    <property type="match status" value="1"/>
</dbReference>
<dbReference type="SUPFAM" id="SSF54928">
    <property type="entry name" value="RNA-binding domain, RBD"/>
    <property type="match status" value="3"/>
</dbReference>
<reference evidence="9 10" key="1">
    <citation type="journal article" date="2023" name="Plants (Basel)">
        <title>Bridging the Gap: Combining Genomics and Transcriptomics Approaches to Understand Stylosanthes scabra, an Orphan Legume from the Brazilian Caatinga.</title>
        <authorList>
            <person name="Ferreira-Neto J.R.C."/>
            <person name="da Silva M.D."/>
            <person name="Binneck E."/>
            <person name="de Melo N.F."/>
            <person name="da Silva R.H."/>
            <person name="de Melo A.L.T.M."/>
            <person name="Pandolfi V."/>
            <person name="Bustamante F.O."/>
            <person name="Brasileiro-Vidal A.C."/>
            <person name="Benko-Iseppon A.M."/>
        </authorList>
    </citation>
    <scope>NUCLEOTIDE SEQUENCE [LARGE SCALE GENOMIC DNA]</scope>
    <source>
        <tissue evidence="9">Leaves</tissue>
    </source>
</reference>
<evidence type="ECO:0000256" key="5">
    <source>
        <dbReference type="PROSITE-ProRule" id="PRU00176"/>
    </source>
</evidence>
<feature type="compositionally biased region" description="Acidic residues" evidence="7">
    <location>
        <begin position="478"/>
        <end position="503"/>
    </location>
</feature>
<feature type="compositionally biased region" description="Basic and acidic residues" evidence="7">
    <location>
        <begin position="991"/>
        <end position="1005"/>
    </location>
</feature>
<evidence type="ECO:0000256" key="2">
    <source>
        <dbReference type="ARBA" id="ARBA00022737"/>
    </source>
</evidence>
<keyword evidence="10" id="KW-1185">Reference proteome</keyword>
<comment type="subcellular location">
    <subcellularLocation>
        <location evidence="1">Nucleus</location>
    </subcellularLocation>
</comment>
<dbReference type="InterPro" id="IPR000504">
    <property type="entry name" value="RRM_dom"/>
</dbReference>
<gene>
    <name evidence="9" type="ORF">PIB30_082391</name>
</gene>
<feature type="compositionally biased region" description="Basic and acidic residues" evidence="7">
    <location>
        <begin position="547"/>
        <end position="556"/>
    </location>
</feature>
<keyword evidence="4" id="KW-0539">Nucleus</keyword>
<feature type="compositionally biased region" description="Basic and acidic residues" evidence="7">
    <location>
        <begin position="199"/>
        <end position="229"/>
    </location>
</feature>
<feature type="compositionally biased region" description="Basic and acidic residues" evidence="7">
    <location>
        <begin position="1023"/>
        <end position="1038"/>
    </location>
</feature>
<feature type="coiled-coil region" evidence="6">
    <location>
        <begin position="660"/>
        <end position="687"/>
    </location>
</feature>